<evidence type="ECO:0000256" key="2">
    <source>
        <dbReference type="SAM" id="Phobius"/>
    </source>
</evidence>
<keyword evidence="2" id="KW-0812">Transmembrane</keyword>
<sequence>MAAATERAMTPPMPTALLAGVVLAGAVSTAGHVWMLLAHAHGTGLTVVMAAMALWCAVCTVEVWVRPSLHCLRRLCLMSLAMVITHAVLVAGVPGVGFIGGIGGTSGHTHHAGGSPGALSLAPSTGHASAMLALIAVELAVALTAGFALRQIHRFPDKSPPKQTPRTSRRPLCCAPLPKDPWPTSARDPPTSRIGNN</sequence>
<evidence type="ECO:0000256" key="1">
    <source>
        <dbReference type="SAM" id="MobiDB-lite"/>
    </source>
</evidence>
<dbReference type="Proteomes" id="UP001219037">
    <property type="component" value="Chromosome"/>
</dbReference>
<keyword evidence="2" id="KW-0472">Membrane</keyword>
<gene>
    <name evidence="3" type="ORF">P8192_13320</name>
</gene>
<name>A0ABY8H5D0_9MICC</name>
<evidence type="ECO:0000313" key="3">
    <source>
        <dbReference type="EMBL" id="WFP16344.1"/>
    </source>
</evidence>
<dbReference type="RefSeq" id="WP_278157491.1">
    <property type="nucleotide sequence ID" value="NZ_CP121252.1"/>
</dbReference>
<dbReference type="EMBL" id="CP121252">
    <property type="protein sequence ID" value="WFP16344.1"/>
    <property type="molecule type" value="Genomic_DNA"/>
</dbReference>
<reference evidence="3 4" key="1">
    <citation type="submission" date="2023-04" db="EMBL/GenBank/DDBJ databases">
        <title>Funneling lignin-derived compounds into biodiesel using alkali-halophilic Citricoccus sp. P2.</title>
        <authorList>
            <person name="Luo C.-B."/>
        </authorList>
    </citation>
    <scope>NUCLEOTIDE SEQUENCE [LARGE SCALE GENOMIC DNA]</scope>
    <source>
        <strain evidence="3 4">P2</strain>
    </source>
</reference>
<feature type="region of interest" description="Disordered" evidence="1">
    <location>
        <begin position="155"/>
        <end position="197"/>
    </location>
</feature>
<organism evidence="3 4">
    <name type="scientific">Citricoccus muralis</name>
    <dbReference type="NCBI Taxonomy" id="169134"/>
    <lineage>
        <taxon>Bacteria</taxon>
        <taxon>Bacillati</taxon>
        <taxon>Actinomycetota</taxon>
        <taxon>Actinomycetes</taxon>
        <taxon>Micrococcales</taxon>
        <taxon>Micrococcaceae</taxon>
        <taxon>Citricoccus</taxon>
    </lineage>
</organism>
<keyword evidence="4" id="KW-1185">Reference proteome</keyword>
<feature type="transmembrane region" description="Helical" evidence="2">
    <location>
        <begin position="128"/>
        <end position="149"/>
    </location>
</feature>
<accession>A0ABY8H5D0</accession>
<proteinExistence type="predicted"/>
<evidence type="ECO:0008006" key="5">
    <source>
        <dbReference type="Google" id="ProtNLM"/>
    </source>
</evidence>
<feature type="transmembrane region" description="Helical" evidence="2">
    <location>
        <begin position="77"/>
        <end position="99"/>
    </location>
</feature>
<keyword evidence="2" id="KW-1133">Transmembrane helix</keyword>
<evidence type="ECO:0000313" key="4">
    <source>
        <dbReference type="Proteomes" id="UP001219037"/>
    </source>
</evidence>
<protein>
    <recommendedName>
        <fullName evidence="5">Integral membrane protein</fullName>
    </recommendedName>
</protein>
<feature type="transmembrane region" description="Helical" evidence="2">
    <location>
        <begin position="45"/>
        <end position="65"/>
    </location>
</feature>